<accession>A0ABX3KRZ6</accession>
<name>A0ABX3KRZ6_SALCS</name>
<keyword evidence="1" id="KW-0812">Transmembrane</keyword>
<keyword evidence="1" id="KW-0472">Membrane</keyword>
<proteinExistence type="predicted"/>
<feature type="transmembrane region" description="Helical" evidence="1">
    <location>
        <begin position="33"/>
        <end position="51"/>
    </location>
</feature>
<feature type="transmembrane region" description="Helical" evidence="1">
    <location>
        <begin position="97"/>
        <end position="115"/>
    </location>
</feature>
<dbReference type="EMBL" id="MUFR01000015">
    <property type="protein sequence ID" value="OOF34163.1"/>
    <property type="molecule type" value="Genomic_DNA"/>
</dbReference>
<dbReference type="Proteomes" id="UP000189431">
    <property type="component" value="Unassembled WGS sequence"/>
</dbReference>
<evidence type="ECO:0000313" key="3">
    <source>
        <dbReference type="Proteomes" id="UP000189431"/>
    </source>
</evidence>
<comment type="caution">
    <text evidence="2">The sequence shown here is derived from an EMBL/GenBank/DDBJ whole genome shotgun (WGS) entry which is preliminary data.</text>
</comment>
<keyword evidence="1" id="KW-1133">Transmembrane helix</keyword>
<feature type="transmembrane region" description="Helical" evidence="1">
    <location>
        <begin position="5"/>
        <end position="27"/>
    </location>
</feature>
<gene>
    <name evidence="2" type="ORF">BZJ21_06720</name>
</gene>
<sequence>MQNRYFPLVGFIYIVFSSSLLFSMSTVGDYVEHAINFISPVVMFFVIIALYSKYRNIVIFSDLECRIIALSYVAITIADYLYPILRYWDQSFSSSHYSLFLIEVGINAAIAKVIIK</sequence>
<keyword evidence="3" id="KW-1185">Reference proteome</keyword>
<organism evidence="2 3">
    <name type="scientific">Salinivibrio costicola subsp. alcaliphilus</name>
    <dbReference type="NCBI Taxonomy" id="272773"/>
    <lineage>
        <taxon>Bacteria</taxon>
        <taxon>Pseudomonadati</taxon>
        <taxon>Pseudomonadota</taxon>
        <taxon>Gammaproteobacteria</taxon>
        <taxon>Vibrionales</taxon>
        <taxon>Vibrionaceae</taxon>
        <taxon>Salinivibrio</taxon>
    </lineage>
</organism>
<feature type="transmembrane region" description="Helical" evidence="1">
    <location>
        <begin position="63"/>
        <end position="85"/>
    </location>
</feature>
<protein>
    <submittedName>
        <fullName evidence="2">Uncharacterized protein</fullName>
    </submittedName>
</protein>
<evidence type="ECO:0000313" key="2">
    <source>
        <dbReference type="EMBL" id="OOF34163.1"/>
    </source>
</evidence>
<reference evidence="3" key="1">
    <citation type="submission" date="2017-01" db="EMBL/GenBank/DDBJ databases">
        <title>Draft genome of the species Salinivibrio costicola subsp. alcaliphilus.</title>
        <authorList>
            <person name="Lopez-Hermoso C."/>
            <person name="De La Haba R."/>
            <person name="Sanchez-Porro C."/>
            <person name="Ventosa A."/>
        </authorList>
    </citation>
    <scope>NUCLEOTIDE SEQUENCE [LARGE SCALE GENOMIC DNA]</scope>
    <source>
        <strain evidence="3">CBH448</strain>
    </source>
</reference>
<evidence type="ECO:0000256" key="1">
    <source>
        <dbReference type="SAM" id="Phobius"/>
    </source>
</evidence>